<organism evidence="2 3">
    <name type="scientific">Solanum commersonii</name>
    <name type="common">Commerson's wild potato</name>
    <name type="synonym">Commerson's nightshade</name>
    <dbReference type="NCBI Taxonomy" id="4109"/>
    <lineage>
        <taxon>Eukaryota</taxon>
        <taxon>Viridiplantae</taxon>
        <taxon>Streptophyta</taxon>
        <taxon>Embryophyta</taxon>
        <taxon>Tracheophyta</taxon>
        <taxon>Spermatophyta</taxon>
        <taxon>Magnoliopsida</taxon>
        <taxon>eudicotyledons</taxon>
        <taxon>Gunneridae</taxon>
        <taxon>Pentapetalae</taxon>
        <taxon>asterids</taxon>
        <taxon>lamiids</taxon>
        <taxon>Solanales</taxon>
        <taxon>Solanaceae</taxon>
        <taxon>Solanoideae</taxon>
        <taxon>Solaneae</taxon>
        <taxon>Solanum</taxon>
    </lineage>
</organism>
<keyword evidence="3" id="KW-1185">Reference proteome</keyword>
<feature type="region of interest" description="Disordered" evidence="1">
    <location>
        <begin position="1"/>
        <end position="69"/>
    </location>
</feature>
<protein>
    <submittedName>
        <fullName evidence="2">Uncharacterized protein</fullName>
    </submittedName>
</protein>
<sequence>MDEKGTRVTAPRGRGGGRENRGTTPRGQEGQRALRHGVESIEARGGGPRGTVPRGCAPRSGKEKGRASAPCLNARAGGERALEAPFPEAEGWEGALGHGAWRAGGMLIGFGIVNMYTMCILSPTRLFSQSMYTQMLCGLLRAIHFFQLNWQQLAKDIAEFLTLQLGTSSPKYSN</sequence>
<gene>
    <name evidence="2" type="ORF">H5410_006556</name>
</gene>
<name>A0A9J6AAV1_SOLCO</name>
<proteinExistence type="predicted"/>
<dbReference type="Proteomes" id="UP000824120">
    <property type="component" value="Chromosome 2"/>
</dbReference>
<reference evidence="2 3" key="1">
    <citation type="submission" date="2020-09" db="EMBL/GenBank/DDBJ databases">
        <title>De no assembly of potato wild relative species, Solanum commersonii.</title>
        <authorList>
            <person name="Cho K."/>
        </authorList>
    </citation>
    <scope>NUCLEOTIDE SEQUENCE [LARGE SCALE GENOMIC DNA]</scope>
    <source>
        <strain evidence="2">LZ3.2</strain>
        <tissue evidence="2">Leaf</tissue>
    </source>
</reference>
<evidence type="ECO:0000313" key="2">
    <source>
        <dbReference type="EMBL" id="KAG5621338.1"/>
    </source>
</evidence>
<evidence type="ECO:0000313" key="3">
    <source>
        <dbReference type="Proteomes" id="UP000824120"/>
    </source>
</evidence>
<evidence type="ECO:0000256" key="1">
    <source>
        <dbReference type="SAM" id="MobiDB-lite"/>
    </source>
</evidence>
<dbReference type="AlphaFoldDB" id="A0A9J6AAV1"/>
<dbReference type="EMBL" id="JACXVP010000002">
    <property type="protein sequence ID" value="KAG5621338.1"/>
    <property type="molecule type" value="Genomic_DNA"/>
</dbReference>
<accession>A0A9J6AAV1</accession>
<comment type="caution">
    <text evidence="2">The sequence shown here is derived from an EMBL/GenBank/DDBJ whole genome shotgun (WGS) entry which is preliminary data.</text>
</comment>